<keyword evidence="9 10" id="KW-0460">Magnesium</keyword>
<comment type="subcellular location">
    <subcellularLocation>
        <location evidence="10">Cytoplasm</location>
    </subcellularLocation>
</comment>
<evidence type="ECO:0000256" key="1">
    <source>
        <dbReference type="ARBA" id="ARBA00000077"/>
    </source>
</evidence>
<comment type="caution">
    <text evidence="13">The sequence shown here is derived from an EMBL/GenBank/DDBJ whole genome shotgun (WGS) entry which is preliminary data.</text>
</comment>
<evidence type="ECO:0000313" key="13">
    <source>
        <dbReference type="EMBL" id="MBN4067928.1"/>
    </source>
</evidence>
<dbReference type="InterPro" id="IPR022892">
    <property type="entry name" value="RNaseHI"/>
</dbReference>
<name>A0ABS3AT60_9BACT</name>
<dbReference type="InterPro" id="IPR012337">
    <property type="entry name" value="RNaseH-like_sf"/>
</dbReference>
<dbReference type="Proteomes" id="UP000717534">
    <property type="component" value="Unassembled WGS sequence"/>
</dbReference>
<dbReference type="PROSITE" id="PS50879">
    <property type="entry name" value="RNASE_H_1"/>
    <property type="match status" value="2"/>
</dbReference>
<dbReference type="InterPro" id="IPR002156">
    <property type="entry name" value="RNaseH_domain"/>
</dbReference>
<evidence type="ECO:0000256" key="5">
    <source>
        <dbReference type="ARBA" id="ARBA00022722"/>
    </source>
</evidence>
<dbReference type="Gene3D" id="3.30.420.10">
    <property type="entry name" value="Ribonuclease H-like superfamily/Ribonuclease H"/>
    <property type="match status" value="2"/>
</dbReference>
<dbReference type="EMBL" id="JAFITO010000001">
    <property type="protein sequence ID" value="MBN4067928.1"/>
    <property type="molecule type" value="Genomic_DNA"/>
</dbReference>
<dbReference type="PANTHER" id="PTHR10642">
    <property type="entry name" value="RIBONUCLEASE H1"/>
    <property type="match status" value="1"/>
</dbReference>
<feature type="binding site" evidence="10">
    <location>
        <position position="136"/>
    </location>
    <ligand>
        <name>Mg(2+)</name>
        <dbReference type="ChEBI" id="CHEBI:18420"/>
        <label>2</label>
    </ligand>
</feature>
<keyword evidence="6 10" id="KW-0479">Metal-binding</keyword>
<keyword evidence="14" id="KW-1185">Reference proteome</keyword>
<evidence type="ECO:0000256" key="3">
    <source>
        <dbReference type="ARBA" id="ARBA00011245"/>
    </source>
</evidence>
<evidence type="ECO:0000256" key="11">
    <source>
        <dbReference type="SAM" id="Coils"/>
    </source>
</evidence>
<dbReference type="CDD" id="cd09278">
    <property type="entry name" value="RNase_HI_prokaryote_like"/>
    <property type="match status" value="1"/>
</dbReference>
<reference evidence="13 14" key="1">
    <citation type="submission" date="2021-02" db="EMBL/GenBank/DDBJ databases">
        <title>Activity-based single-cell genomes from oceanic crustal fluid captures similar information to metagenomic and metatranscriptomic surveys with orders of magnitude less sampling.</title>
        <authorList>
            <person name="D'Angelo T.S."/>
            <person name="Orcutt B.N."/>
        </authorList>
    </citation>
    <scope>NUCLEOTIDE SEQUENCE [LARGE SCALE GENOMIC DNA]</scope>
    <source>
        <strain evidence="13">AH-315-G02</strain>
    </source>
</reference>
<keyword evidence="10" id="KW-0963">Cytoplasm</keyword>
<comment type="cofactor">
    <cofactor evidence="10">
        <name>Mg(2+)</name>
        <dbReference type="ChEBI" id="CHEBI:18420"/>
    </cofactor>
    <text evidence="10">Binds 1 Mg(2+) ion per subunit. May bind a second metal ion at a regulatory site, or after substrate binding.</text>
</comment>
<dbReference type="NCBIfam" id="NF001236">
    <property type="entry name" value="PRK00203.1"/>
    <property type="match status" value="1"/>
</dbReference>
<feature type="binding site" evidence="10">
    <location>
        <position position="50"/>
    </location>
    <ligand>
        <name>Mg(2+)</name>
        <dbReference type="ChEBI" id="CHEBI:18420"/>
        <label>1</label>
    </ligand>
</feature>
<evidence type="ECO:0000256" key="10">
    <source>
        <dbReference type="HAMAP-Rule" id="MF_00042"/>
    </source>
</evidence>
<gene>
    <name evidence="10 13" type="primary">rnhA</name>
    <name evidence="13" type="ORF">JYU06_00170</name>
</gene>
<feature type="domain" description="RNase H type-1" evidence="12">
    <location>
        <begin position="2"/>
        <end position="144"/>
    </location>
</feature>
<accession>A0ABS3AT60</accession>
<sequence length="302" mass="34393">MSLPIVTIYTDGSCSPNPGPGGWGVVILPLKGKKRELSGKVENTTNNRMELQASLEALQALASPSTVQLYTDSKYVQNGISKWIVNWRNNNWLTAQKEAVKNRDLWEALNREIQRHKVQWLWVKGHADNPHNERADALAVAARGRIPLPLAEETAVHIFLGITWKQKLKIGSWAAIFRYQKHFKVIGEAVENSSANRIHIQSACSALQNLKRRLPIHLYTSSGYLKDGAGNWLKGWEQNDWHTREGKSVSNREEWQALNRVLREYSVNFHKIDKEMPPCHSQEAKELAGEWVETFIDGSDNR</sequence>
<keyword evidence="8 10" id="KW-0378">Hydrolase</keyword>
<protein>
    <recommendedName>
        <fullName evidence="4 10">Ribonuclease H</fullName>
        <shortName evidence="10">RNase H</shortName>
        <ecNumber evidence="4 10">3.1.26.4</ecNumber>
    </recommendedName>
</protein>
<dbReference type="EC" id="3.1.26.4" evidence="4 10"/>
<dbReference type="GO" id="GO:0004523">
    <property type="term" value="F:RNA-DNA hybrid ribonuclease activity"/>
    <property type="evidence" value="ECO:0007669"/>
    <property type="project" value="UniProtKB-EC"/>
</dbReference>
<evidence type="ECO:0000256" key="4">
    <source>
        <dbReference type="ARBA" id="ARBA00012180"/>
    </source>
</evidence>
<comment type="function">
    <text evidence="10">Endonuclease that specifically degrades the RNA of RNA-DNA hybrids.</text>
</comment>
<comment type="subunit">
    <text evidence="3 10">Monomer.</text>
</comment>
<evidence type="ECO:0000256" key="6">
    <source>
        <dbReference type="ARBA" id="ARBA00022723"/>
    </source>
</evidence>
<feature type="domain" description="RNase H type-1" evidence="12">
    <location>
        <begin position="152"/>
        <end position="297"/>
    </location>
</feature>
<feature type="binding site" evidence="10">
    <location>
        <position position="72"/>
    </location>
    <ligand>
        <name>Mg(2+)</name>
        <dbReference type="ChEBI" id="CHEBI:18420"/>
        <label>1</label>
    </ligand>
</feature>
<organism evidence="13 14">
    <name type="scientific">Desulfotalea psychrophila</name>
    <dbReference type="NCBI Taxonomy" id="84980"/>
    <lineage>
        <taxon>Bacteria</taxon>
        <taxon>Pseudomonadati</taxon>
        <taxon>Thermodesulfobacteriota</taxon>
        <taxon>Desulfobulbia</taxon>
        <taxon>Desulfobulbales</taxon>
        <taxon>Desulfocapsaceae</taxon>
        <taxon>Desulfotalea</taxon>
    </lineage>
</organism>
<comment type="similarity">
    <text evidence="2 10">Belongs to the RNase H family.</text>
</comment>
<keyword evidence="5 10" id="KW-0540">Nuclease</keyword>
<dbReference type="Pfam" id="PF00075">
    <property type="entry name" value="RNase_H"/>
    <property type="match status" value="2"/>
</dbReference>
<feature type="binding site" evidence="10">
    <location>
        <position position="11"/>
    </location>
    <ligand>
        <name>Mg(2+)</name>
        <dbReference type="ChEBI" id="CHEBI:18420"/>
        <label>2</label>
    </ligand>
</feature>
<proteinExistence type="inferred from homology"/>
<evidence type="ECO:0000256" key="9">
    <source>
        <dbReference type="ARBA" id="ARBA00022842"/>
    </source>
</evidence>
<dbReference type="InterPro" id="IPR050092">
    <property type="entry name" value="RNase_H"/>
</dbReference>
<evidence type="ECO:0000313" key="14">
    <source>
        <dbReference type="Proteomes" id="UP000717534"/>
    </source>
</evidence>
<keyword evidence="7 10" id="KW-0255">Endonuclease</keyword>
<feature type="binding site" evidence="10">
    <location>
        <position position="11"/>
    </location>
    <ligand>
        <name>Mg(2+)</name>
        <dbReference type="ChEBI" id="CHEBI:18420"/>
        <label>1</label>
    </ligand>
</feature>
<dbReference type="SUPFAM" id="SSF53098">
    <property type="entry name" value="Ribonuclease H-like"/>
    <property type="match status" value="2"/>
</dbReference>
<evidence type="ECO:0000256" key="2">
    <source>
        <dbReference type="ARBA" id="ARBA00005300"/>
    </source>
</evidence>
<keyword evidence="11" id="KW-0175">Coiled coil</keyword>
<dbReference type="InterPro" id="IPR036397">
    <property type="entry name" value="RNaseH_sf"/>
</dbReference>
<dbReference type="PANTHER" id="PTHR10642:SF26">
    <property type="entry name" value="RIBONUCLEASE H1"/>
    <property type="match status" value="1"/>
</dbReference>
<evidence type="ECO:0000256" key="8">
    <source>
        <dbReference type="ARBA" id="ARBA00022801"/>
    </source>
</evidence>
<evidence type="ECO:0000256" key="7">
    <source>
        <dbReference type="ARBA" id="ARBA00022759"/>
    </source>
</evidence>
<evidence type="ECO:0000259" key="12">
    <source>
        <dbReference type="PROSITE" id="PS50879"/>
    </source>
</evidence>
<comment type="catalytic activity">
    <reaction evidence="1 10">
        <text>Endonucleolytic cleavage to 5'-phosphomonoester.</text>
        <dbReference type="EC" id="3.1.26.4"/>
    </reaction>
</comment>
<feature type="coiled-coil region" evidence="11">
    <location>
        <begin position="34"/>
        <end position="61"/>
    </location>
</feature>
<dbReference type="HAMAP" id="MF_00042">
    <property type="entry name" value="RNase_H"/>
    <property type="match status" value="1"/>
</dbReference>